<evidence type="ECO:0000256" key="2">
    <source>
        <dbReference type="HAMAP-Rule" id="MF_02087"/>
    </source>
</evidence>
<accession>A0A7V6A526</accession>
<protein>
    <recommendedName>
        <fullName evidence="2">Pyridoxal phosphate homeostasis protein</fullName>
        <shortName evidence="2">PLP homeostasis protein</shortName>
    </recommendedName>
</protein>
<comment type="caution">
    <text evidence="6">The sequence shown here is derived from an EMBL/GenBank/DDBJ whole genome shotgun (WGS) entry which is preliminary data.</text>
</comment>
<name>A0A7V6A526_9BACT</name>
<feature type="modified residue" description="N6-(pyridoxal phosphate)lysine" evidence="2 3">
    <location>
        <position position="36"/>
    </location>
</feature>
<dbReference type="NCBIfam" id="TIGR00044">
    <property type="entry name" value="YggS family pyridoxal phosphate-dependent enzyme"/>
    <property type="match status" value="1"/>
</dbReference>
<organism evidence="6">
    <name type="scientific">Desulfobacca acetoxidans</name>
    <dbReference type="NCBI Taxonomy" id="60893"/>
    <lineage>
        <taxon>Bacteria</taxon>
        <taxon>Pseudomonadati</taxon>
        <taxon>Thermodesulfobacteriota</taxon>
        <taxon>Desulfobaccia</taxon>
        <taxon>Desulfobaccales</taxon>
        <taxon>Desulfobaccaceae</taxon>
        <taxon>Desulfobacca</taxon>
    </lineage>
</organism>
<dbReference type="InterPro" id="IPR029066">
    <property type="entry name" value="PLP-binding_barrel"/>
</dbReference>
<dbReference type="PANTHER" id="PTHR10146:SF14">
    <property type="entry name" value="PYRIDOXAL PHOSPHATE HOMEOSTASIS PROTEIN"/>
    <property type="match status" value="1"/>
</dbReference>
<dbReference type="EMBL" id="DTGR01000187">
    <property type="protein sequence ID" value="HHS30427.1"/>
    <property type="molecule type" value="Genomic_DNA"/>
</dbReference>
<comment type="function">
    <text evidence="2">Pyridoxal 5'-phosphate (PLP)-binding protein, which is involved in PLP homeostasis.</text>
</comment>
<dbReference type="FunFam" id="3.20.20.10:FF:000018">
    <property type="entry name" value="Pyridoxal phosphate homeostasis protein"/>
    <property type="match status" value="1"/>
</dbReference>
<dbReference type="Gene3D" id="3.20.20.10">
    <property type="entry name" value="Alanine racemase"/>
    <property type="match status" value="1"/>
</dbReference>
<keyword evidence="1 2" id="KW-0663">Pyridoxal phosphate</keyword>
<gene>
    <name evidence="6" type="ORF">ENV52_12090</name>
</gene>
<comment type="similarity">
    <text evidence="2 4">Belongs to the pyridoxal phosphate-binding protein YggS/PROSC family.</text>
</comment>
<dbReference type="CDD" id="cd00635">
    <property type="entry name" value="PLPDE_III_YBL036c_like"/>
    <property type="match status" value="1"/>
</dbReference>
<dbReference type="AlphaFoldDB" id="A0A7V6A526"/>
<feature type="domain" description="Alanine racemase N-terminal" evidence="5">
    <location>
        <begin position="7"/>
        <end position="227"/>
    </location>
</feature>
<dbReference type="Pfam" id="PF01168">
    <property type="entry name" value="Ala_racemase_N"/>
    <property type="match status" value="1"/>
</dbReference>
<evidence type="ECO:0000256" key="4">
    <source>
        <dbReference type="RuleBase" id="RU004514"/>
    </source>
</evidence>
<reference evidence="6" key="1">
    <citation type="journal article" date="2020" name="mSystems">
        <title>Genome- and Community-Level Interaction Insights into Carbon Utilization and Element Cycling Functions of Hydrothermarchaeota in Hydrothermal Sediment.</title>
        <authorList>
            <person name="Zhou Z."/>
            <person name="Liu Y."/>
            <person name="Xu W."/>
            <person name="Pan J."/>
            <person name="Luo Z.H."/>
            <person name="Li M."/>
        </authorList>
    </citation>
    <scope>NUCLEOTIDE SEQUENCE [LARGE SCALE GENOMIC DNA]</scope>
    <source>
        <strain evidence="6">SpSt-767</strain>
    </source>
</reference>
<dbReference type="PIRSF" id="PIRSF004848">
    <property type="entry name" value="YBL036c_PLPDEIII"/>
    <property type="match status" value="1"/>
</dbReference>
<dbReference type="SUPFAM" id="SSF51419">
    <property type="entry name" value="PLP-binding barrel"/>
    <property type="match status" value="1"/>
</dbReference>
<evidence type="ECO:0000313" key="6">
    <source>
        <dbReference type="EMBL" id="HHS30427.1"/>
    </source>
</evidence>
<dbReference type="InterPro" id="IPR001608">
    <property type="entry name" value="Ala_racemase_N"/>
</dbReference>
<dbReference type="GO" id="GO:0030170">
    <property type="term" value="F:pyridoxal phosphate binding"/>
    <property type="evidence" value="ECO:0007669"/>
    <property type="project" value="UniProtKB-UniRule"/>
</dbReference>
<evidence type="ECO:0000256" key="1">
    <source>
        <dbReference type="ARBA" id="ARBA00022898"/>
    </source>
</evidence>
<proteinExistence type="inferred from homology"/>
<evidence type="ECO:0000259" key="5">
    <source>
        <dbReference type="Pfam" id="PF01168"/>
    </source>
</evidence>
<sequence>MDRIRRNLEEIKRRLDDAARRAGRDLADIRLVAVTKTVGVERLKIAVAAGQTLFGENYVQEASGKIATLGPGLTWHFIGHLQSNKAKAAVELFDLIHSVDRLSLAQALEQAAARRDKIQDLLLQVNVAGEASKSGAAPEHVEDLLREISKMPHLRVMGLMTMPPWFDDPEKVRPYFRALRELRDRLRDVHGAELPELSMGMTGDFEVAVSEGATLVRIGTAIFGQRPR</sequence>
<dbReference type="PANTHER" id="PTHR10146">
    <property type="entry name" value="PROLINE SYNTHETASE CO-TRANSCRIBED BACTERIAL HOMOLOG PROTEIN"/>
    <property type="match status" value="1"/>
</dbReference>
<evidence type="ECO:0000256" key="3">
    <source>
        <dbReference type="PIRSR" id="PIRSR004848-1"/>
    </source>
</evidence>
<dbReference type="HAMAP" id="MF_02087">
    <property type="entry name" value="PLP_homeostasis"/>
    <property type="match status" value="1"/>
</dbReference>
<dbReference type="InterPro" id="IPR011078">
    <property type="entry name" value="PyrdxlP_homeostasis"/>
</dbReference>
<comment type="cofactor">
    <cofactor evidence="3">
        <name>pyridoxal 5'-phosphate</name>
        <dbReference type="ChEBI" id="CHEBI:597326"/>
    </cofactor>
</comment>